<accession>A0A0H3YC55</accession>
<feature type="compositionally biased region" description="Basic and acidic residues" evidence="5">
    <location>
        <begin position="92"/>
        <end position="103"/>
    </location>
</feature>
<dbReference type="GO" id="GO:0046983">
    <property type="term" value="F:protein dimerization activity"/>
    <property type="evidence" value="ECO:0007669"/>
    <property type="project" value="InterPro"/>
</dbReference>
<comment type="subcellular location">
    <subcellularLocation>
        <location evidence="1">Nucleus</location>
    </subcellularLocation>
</comment>
<evidence type="ECO:0000256" key="4">
    <source>
        <dbReference type="ARBA" id="ARBA00023242"/>
    </source>
</evidence>
<dbReference type="SUPFAM" id="SSF47459">
    <property type="entry name" value="HLH, helix-loop-helix DNA-binding domain"/>
    <property type="match status" value="1"/>
</dbReference>
<feature type="domain" description="BHLH" evidence="6">
    <location>
        <begin position="63"/>
        <end position="94"/>
    </location>
</feature>
<dbReference type="PANTHER" id="PTHR46772">
    <property type="entry name" value="BHLH DOMAIN-CONTAINING PROTEIN"/>
    <property type="match status" value="1"/>
</dbReference>
<dbReference type="Pfam" id="PF00010">
    <property type="entry name" value="HLH"/>
    <property type="match status" value="1"/>
</dbReference>
<name>A0A0H3YC55_SALMI</name>
<dbReference type="InterPro" id="IPR044278">
    <property type="entry name" value="BHLH95-like"/>
</dbReference>
<feature type="compositionally biased region" description="Basic and acidic residues" evidence="5">
    <location>
        <begin position="110"/>
        <end position="126"/>
    </location>
</feature>
<evidence type="ECO:0000256" key="1">
    <source>
        <dbReference type="ARBA" id="ARBA00004123"/>
    </source>
</evidence>
<evidence type="ECO:0000313" key="7">
    <source>
        <dbReference type="EMBL" id="AKN09612.1"/>
    </source>
</evidence>
<dbReference type="Gene3D" id="4.10.280.10">
    <property type="entry name" value="Helix-loop-helix DNA-binding domain"/>
    <property type="match status" value="1"/>
</dbReference>
<dbReference type="InterPro" id="IPR036638">
    <property type="entry name" value="HLH_DNA-bd_sf"/>
</dbReference>
<keyword evidence="4" id="KW-0539">Nucleus</keyword>
<organism evidence="7">
    <name type="scientific">Salvia miltiorrhiza</name>
    <name type="common">Chinese sage</name>
    <dbReference type="NCBI Taxonomy" id="226208"/>
    <lineage>
        <taxon>Eukaryota</taxon>
        <taxon>Viridiplantae</taxon>
        <taxon>Streptophyta</taxon>
        <taxon>Embryophyta</taxon>
        <taxon>Tracheophyta</taxon>
        <taxon>Spermatophyta</taxon>
        <taxon>Magnoliopsida</taxon>
        <taxon>eudicotyledons</taxon>
        <taxon>Gunneridae</taxon>
        <taxon>Pentapetalae</taxon>
        <taxon>asterids</taxon>
        <taxon>lamiids</taxon>
        <taxon>Lamiales</taxon>
        <taxon>Lamiaceae</taxon>
        <taxon>Nepetoideae</taxon>
        <taxon>Mentheae</taxon>
        <taxon>Salviinae</taxon>
        <taxon>Salvia</taxon>
        <taxon>Salvia incertae sedis</taxon>
    </lineage>
</organism>
<dbReference type="AlphaFoldDB" id="A0A0H3YC55"/>
<feature type="region of interest" description="Disordered" evidence="5">
    <location>
        <begin position="87"/>
        <end position="136"/>
    </location>
</feature>
<sequence length="136" mass="15326">MLAMGEELGGEGLLWDDDQSWEFPKLAKSADISNLGGQRIKEAPPPPEKGKKRSAAARGESELHILTERERRKKMRDMFSNLHALLPHIPPKRKEMSEERETLEGVTPGDEVRSDCQRGTDKERLRLRLPSGGAQE</sequence>
<evidence type="ECO:0000256" key="2">
    <source>
        <dbReference type="ARBA" id="ARBA00023015"/>
    </source>
</evidence>
<feature type="region of interest" description="Disordered" evidence="5">
    <location>
        <begin position="32"/>
        <end position="63"/>
    </location>
</feature>
<proteinExistence type="evidence at transcript level"/>
<dbReference type="GO" id="GO:0009960">
    <property type="term" value="P:endosperm development"/>
    <property type="evidence" value="ECO:0007669"/>
    <property type="project" value="InterPro"/>
</dbReference>
<dbReference type="EMBL" id="KP257510">
    <property type="protein sequence ID" value="AKN09612.1"/>
    <property type="molecule type" value="mRNA"/>
</dbReference>
<evidence type="ECO:0000259" key="6">
    <source>
        <dbReference type="Pfam" id="PF00010"/>
    </source>
</evidence>
<evidence type="ECO:0000256" key="5">
    <source>
        <dbReference type="SAM" id="MobiDB-lite"/>
    </source>
</evidence>
<keyword evidence="2" id="KW-0805">Transcription regulation</keyword>
<dbReference type="GO" id="GO:0005634">
    <property type="term" value="C:nucleus"/>
    <property type="evidence" value="ECO:0007669"/>
    <property type="project" value="UniProtKB-SubCell"/>
</dbReference>
<keyword evidence="3" id="KW-0804">Transcription</keyword>
<dbReference type="InterPro" id="IPR011598">
    <property type="entry name" value="bHLH_dom"/>
</dbReference>
<evidence type="ECO:0000256" key="3">
    <source>
        <dbReference type="ARBA" id="ARBA00023163"/>
    </source>
</evidence>
<dbReference type="GO" id="GO:0003700">
    <property type="term" value="F:DNA-binding transcription factor activity"/>
    <property type="evidence" value="ECO:0007669"/>
    <property type="project" value="InterPro"/>
</dbReference>
<dbReference type="PANTHER" id="PTHR46772:SF8">
    <property type="entry name" value="TRANSCRIPTION FACTOR BHLH95"/>
    <property type="match status" value="1"/>
</dbReference>
<reference evidence="7" key="1">
    <citation type="submission" date="2014-12" db="EMBL/GenBank/DDBJ databases">
        <title>Genome-wide characterization and analysis of bHLH transcription factors related to tanshinones biosynthesis in Salvia miltiorrhiza.</title>
        <authorList>
            <person name="Zhang X."/>
            <person name="Song J."/>
        </authorList>
    </citation>
    <scope>NUCLEOTIDE SEQUENCE</scope>
</reference>
<protein>
    <submittedName>
        <fullName evidence="7">Basic helix-loop-helix transcription factor</fullName>
    </submittedName>
</protein>